<dbReference type="RefSeq" id="WP_252819055.1">
    <property type="nucleotide sequence ID" value="NZ_JAMXQS010000005.1"/>
</dbReference>
<dbReference type="SMART" id="SM00490">
    <property type="entry name" value="HELICc"/>
    <property type="match status" value="1"/>
</dbReference>
<dbReference type="SMART" id="SM00847">
    <property type="entry name" value="HA2"/>
    <property type="match status" value="1"/>
</dbReference>
<dbReference type="Pfam" id="PF00271">
    <property type="entry name" value="Helicase_C"/>
    <property type="match status" value="1"/>
</dbReference>
<dbReference type="EMBL" id="JAMXQS010000005">
    <property type="protein sequence ID" value="MCO6050438.1"/>
    <property type="molecule type" value="Genomic_DNA"/>
</dbReference>
<evidence type="ECO:0000256" key="5">
    <source>
        <dbReference type="SAM" id="MobiDB-lite"/>
    </source>
</evidence>
<dbReference type="PROSITE" id="PS51192">
    <property type="entry name" value="HELICASE_ATP_BIND_1"/>
    <property type="match status" value="1"/>
</dbReference>
<evidence type="ECO:0000256" key="3">
    <source>
        <dbReference type="ARBA" id="ARBA00022806"/>
    </source>
</evidence>
<dbReference type="InterPro" id="IPR001650">
    <property type="entry name" value="Helicase_C-like"/>
</dbReference>
<dbReference type="PANTHER" id="PTHR43519">
    <property type="entry name" value="ATP-DEPENDENT RNA HELICASE HRPB"/>
    <property type="match status" value="1"/>
</dbReference>
<name>A0ABT1C7H7_9HYPH</name>
<dbReference type="SUPFAM" id="SSF52540">
    <property type="entry name" value="P-loop containing nucleoside triphosphate hydrolases"/>
    <property type="match status" value="1"/>
</dbReference>
<accession>A0ABT1C7H7</accession>
<evidence type="ECO:0000313" key="9">
    <source>
        <dbReference type="Proteomes" id="UP001205906"/>
    </source>
</evidence>
<dbReference type="InterPro" id="IPR011545">
    <property type="entry name" value="DEAD/DEAH_box_helicase_dom"/>
</dbReference>
<dbReference type="SMART" id="SM00487">
    <property type="entry name" value="DEXDc"/>
    <property type="match status" value="1"/>
</dbReference>
<protein>
    <submittedName>
        <fullName evidence="8">ATP-dependent helicase HrpB</fullName>
    </submittedName>
</protein>
<feature type="domain" description="Helicase C-terminal" evidence="7">
    <location>
        <begin position="206"/>
        <end position="371"/>
    </location>
</feature>
<dbReference type="InterPro" id="IPR010225">
    <property type="entry name" value="HrpB"/>
</dbReference>
<reference evidence="8 9" key="1">
    <citation type="submission" date="2022-06" db="EMBL/GenBank/DDBJ databases">
        <title>Mesorhizobium sp. strain RP14 Genome sequencing and assembly.</title>
        <authorList>
            <person name="Kim I."/>
        </authorList>
    </citation>
    <scope>NUCLEOTIDE SEQUENCE [LARGE SCALE GENOMIC DNA]</scope>
    <source>
        <strain evidence="9">RP14(2022)</strain>
    </source>
</reference>
<proteinExistence type="predicted"/>
<evidence type="ECO:0000313" key="8">
    <source>
        <dbReference type="EMBL" id="MCO6050438.1"/>
    </source>
</evidence>
<evidence type="ECO:0000256" key="4">
    <source>
        <dbReference type="ARBA" id="ARBA00022840"/>
    </source>
</evidence>
<dbReference type="CDD" id="cd17990">
    <property type="entry name" value="DEXHc_HrpB"/>
    <property type="match status" value="1"/>
</dbReference>
<dbReference type="InterPro" id="IPR013689">
    <property type="entry name" value="RNA_helicase_ATP-dep_HrpB_C"/>
</dbReference>
<sequence>MTLPDLPVRAILPDLLQTLEARPNAVLVAPPGAGKTTLVPLALLDAPWAAGKRILLLEPRRLAARAAATRMAELLGEEPGGRVGYAMRMESRVSDRTRILVVTEGVLARAILDDPELTGIAAVLFDEFHERSLDGDFGLALALDVQDALRPDLRLLAMSATLDGARVSQLMGGAPVLESQGRSFPVEIRYRERGPDERVEDAMATAIRAMMADEPGSLLAFLPGQREIERTAERLEGRLAPNIEIMPLYGALEPQAQRRAVAPAKDGARKVVLATSIAETSLTIDGVRVVVDSGLSRVPRYEPNTGLTRLETVRASRASADQRAGRAGRTAPGVALRLWRAEQTAALPAFSRPEILEADLSGLVLDCAAFGVADPSTLRFLDPPPRPALNEAQSLLRDLGALDADNRLSPYGDAMRRVALPARLAAMVVEAPTAERLAAARLAVLLSERGLGGNETDLDARLSRFANERGPRADAARKLAARIARQAGGGGDESARAGPLLLHAWPDRVAKARGGRGRFVLANGRGAAIDEAHALAGAPFLVVADLQGEAREARIAAAAALSEDDIRAVMGDRIERSTVSAFDLSTRSLRISERVRLGAITLADRPLPRPKGEEADRAVLDALREHGLDLLRPAPAAQSLRERLGWLHREFGAPWPDVSDTALHDGLDLWLAPFLSGEASLSAIEGEPLYQALLGLVPHEFARRLNDWAPTHWDAPSGSRVAVLYDGEHPRIALRVQELFGLDRHPSIAGGQVPLTLELLSPAHRPIQTTRDLPRFWRGSWADVRADLRGRYPKHPWPEDPLSAPPTARAKPRGT</sequence>
<dbReference type="PROSITE" id="PS51194">
    <property type="entry name" value="HELICASE_CTER"/>
    <property type="match status" value="1"/>
</dbReference>
<dbReference type="PANTHER" id="PTHR43519:SF1">
    <property type="entry name" value="ATP-DEPENDENT RNA HELICASE HRPB"/>
    <property type="match status" value="1"/>
</dbReference>
<dbReference type="CDD" id="cd18791">
    <property type="entry name" value="SF2_C_RHA"/>
    <property type="match status" value="1"/>
</dbReference>
<dbReference type="NCBIfam" id="TIGR01970">
    <property type="entry name" value="DEAH_box_HrpB"/>
    <property type="match status" value="1"/>
</dbReference>
<dbReference type="InterPro" id="IPR027417">
    <property type="entry name" value="P-loop_NTPase"/>
</dbReference>
<dbReference type="PIRSF" id="PIRSF005496">
    <property type="entry name" value="ATP_hel_hrpB"/>
    <property type="match status" value="1"/>
</dbReference>
<dbReference type="InterPro" id="IPR049614">
    <property type="entry name" value="HrpB_DEXH"/>
</dbReference>
<dbReference type="Gene3D" id="3.40.50.300">
    <property type="entry name" value="P-loop containing nucleotide triphosphate hydrolases"/>
    <property type="match status" value="2"/>
</dbReference>
<keyword evidence="9" id="KW-1185">Reference proteome</keyword>
<dbReference type="InterPro" id="IPR007502">
    <property type="entry name" value="Helicase-assoc_dom"/>
</dbReference>
<feature type="region of interest" description="Disordered" evidence="5">
    <location>
        <begin position="792"/>
        <end position="815"/>
    </location>
</feature>
<keyword evidence="4" id="KW-0067">ATP-binding</keyword>
<gene>
    <name evidence="8" type="primary">hrpB</name>
    <name evidence="8" type="ORF">NGM99_11660</name>
</gene>
<keyword evidence="3 8" id="KW-0347">Helicase</keyword>
<keyword evidence="1" id="KW-0547">Nucleotide-binding</keyword>
<dbReference type="Gene3D" id="1.20.120.1080">
    <property type="match status" value="1"/>
</dbReference>
<evidence type="ECO:0000259" key="7">
    <source>
        <dbReference type="PROSITE" id="PS51194"/>
    </source>
</evidence>
<evidence type="ECO:0000256" key="2">
    <source>
        <dbReference type="ARBA" id="ARBA00022801"/>
    </source>
</evidence>
<evidence type="ECO:0000259" key="6">
    <source>
        <dbReference type="PROSITE" id="PS51192"/>
    </source>
</evidence>
<comment type="caution">
    <text evidence="8">The sequence shown here is derived from an EMBL/GenBank/DDBJ whole genome shotgun (WGS) entry which is preliminary data.</text>
</comment>
<dbReference type="Pfam" id="PF08482">
    <property type="entry name" value="HrpB_C"/>
    <property type="match status" value="1"/>
</dbReference>
<evidence type="ECO:0000256" key="1">
    <source>
        <dbReference type="ARBA" id="ARBA00022741"/>
    </source>
</evidence>
<dbReference type="GO" id="GO:0004386">
    <property type="term" value="F:helicase activity"/>
    <property type="evidence" value="ECO:0007669"/>
    <property type="project" value="UniProtKB-KW"/>
</dbReference>
<dbReference type="Proteomes" id="UP001205906">
    <property type="component" value="Unassembled WGS sequence"/>
</dbReference>
<feature type="domain" description="Helicase ATP-binding" evidence="6">
    <location>
        <begin position="16"/>
        <end position="180"/>
    </location>
</feature>
<dbReference type="InterPro" id="IPR014001">
    <property type="entry name" value="Helicase_ATP-bd"/>
</dbReference>
<dbReference type="Pfam" id="PF00270">
    <property type="entry name" value="DEAD"/>
    <property type="match status" value="1"/>
</dbReference>
<organism evidence="8 9">
    <name type="scientific">Mesorhizobium liriopis</name>
    <dbReference type="NCBI Taxonomy" id="2953882"/>
    <lineage>
        <taxon>Bacteria</taxon>
        <taxon>Pseudomonadati</taxon>
        <taxon>Pseudomonadota</taxon>
        <taxon>Alphaproteobacteria</taxon>
        <taxon>Hyphomicrobiales</taxon>
        <taxon>Phyllobacteriaceae</taxon>
        <taxon>Mesorhizobium</taxon>
    </lineage>
</organism>
<keyword evidence="2" id="KW-0378">Hydrolase</keyword>